<dbReference type="RefSeq" id="WP_379928654.1">
    <property type="nucleotide sequence ID" value="NZ_JBHUMM010000010.1"/>
</dbReference>
<keyword evidence="8 9" id="KW-0472">Membrane</keyword>
<feature type="transmembrane region" description="Helical" evidence="9">
    <location>
        <begin position="339"/>
        <end position="363"/>
    </location>
</feature>
<name>A0ABW5RAV5_9BACL</name>
<dbReference type="InterPro" id="IPR006037">
    <property type="entry name" value="RCK_C"/>
</dbReference>
<evidence type="ECO:0000259" key="10">
    <source>
        <dbReference type="PROSITE" id="PS51202"/>
    </source>
</evidence>
<feature type="transmembrane region" description="Helical" evidence="9">
    <location>
        <begin position="277"/>
        <end position="299"/>
    </location>
</feature>
<dbReference type="SUPFAM" id="SSF51735">
    <property type="entry name" value="NAD(P)-binding Rossmann-fold domains"/>
    <property type="match status" value="1"/>
</dbReference>
<reference evidence="12" key="1">
    <citation type="journal article" date="2019" name="Int. J. Syst. Evol. Microbiol.">
        <title>The Global Catalogue of Microorganisms (GCM) 10K type strain sequencing project: providing services to taxonomists for standard genome sequencing and annotation.</title>
        <authorList>
            <consortium name="The Broad Institute Genomics Platform"/>
            <consortium name="The Broad Institute Genome Sequencing Center for Infectious Disease"/>
            <person name="Wu L."/>
            <person name="Ma J."/>
        </authorList>
    </citation>
    <scope>NUCLEOTIDE SEQUENCE [LARGE SCALE GENOMIC DNA]</scope>
    <source>
        <strain evidence="12">KCTC 33676</strain>
    </source>
</reference>
<feature type="transmembrane region" description="Helical" evidence="9">
    <location>
        <begin position="248"/>
        <end position="265"/>
    </location>
</feature>
<dbReference type="Pfam" id="PF00999">
    <property type="entry name" value="Na_H_Exchanger"/>
    <property type="match status" value="1"/>
</dbReference>
<feature type="transmembrane region" description="Helical" evidence="9">
    <location>
        <begin position="190"/>
        <end position="208"/>
    </location>
</feature>
<feature type="transmembrane region" description="Helical" evidence="9">
    <location>
        <begin position="305"/>
        <end position="327"/>
    </location>
</feature>
<evidence type="ECO:0000256" key="7">
    <source>
        <dbReference type="ARBA" id="ARBA00023065"/>
    </source>
</evidence>
<dbReference type="Pfam" id="PF02080">
    <property type="entry name" value="TrkA_C"/>
    <property type="match status" value="1"/>
</dbReference>
<feature type="transmembrane region" description="Helical" evidence="9">
    <location>
        <begin position="99"/>
        <end position="123"/>
    </location>
</feature>
<keyword evidence="4" id="KW-0050">Antiport</keyword>
<feature type="transmembrane region" description="Helical" evidence="9">
    <location>
        <begin position="6"/>
        <end position="25"/>
    </location>
</feature>
<dbReference type="PANTHER" id="PTHR43562">
    <property type="entry name" value="NAPA-TYPE SODIUM/HYDROGEN ANTIPORTER"/>
    <property type="match status" value="1"/>
</dbReference>
<dbReference type="Gene3D" id="3.40.50.720">
    <property type="entry name" value="NAD(P)-binding Rossmann-like Domain"/>
    <property type="match status" value="1"/>
</dbReference>
<dbReference type="Gene3D" id="1.20.1530.20">
    <property type="match status" value="1"/>
</dbReference>
<evidence type="ECO:0000313" key="11">
    <source>
        <dbReference type="EMBL" id="MFD2671217.1"/>
    </source>
</evidence>
<keyword evidence="5 9" id="KW-0812">Transmembrane</keyword>
<dbReference type="Gene3D" id="3.30.70.1450">
    <property type="entry name" value="Regulator of K+ conductance, C-terminal domain"/>
    <property type="match status" value="1"/>
</dbReference>
<evidence type="ECO:0000256" key="8">
    <source>
        <dbReference type="ARBA" id="ARBA00023136"/>
    </source>
</evidence>
<organism evidence="11 12">
    <name type="scientific">Marinicrinis sediminis</name>
    <dbReference type="NCBI Taxonomy" id="1652465"/>
    <lineage>
        <taxon>Bacteria</taxon>
        <taxon>Bacillati</taxon>
        <taxon>Bacillota</taxon>
        <taxon>Bacilli</taxon>
        <taxon>Bacillales</taxon>
        <taxon>Paenibacillaceae</taxon>
    </lineage>
</organism>
<evidence type="ECO:0000256" key="2">
    <source>
        <dbReference type="ARBA" id="ARBA00005551"/>
    </source>
</evidence>
<feature type="transmembrane region" description="Helical" evidence="9">
    <location>
        <begin position="220"/>
        <end position="242"/>
    </location>
</feature>
<evidence type="ECO:0000256" key="4">
    <source>
        <dbReference type="ARBA" id="ARBA00022449"/>
    </source>
</evidence>
<feature type="transmembrane region" description="Helical" evidence="9">
    <location>
        <begin position="59"/>
        <end position="79"/>
    </location>
</feature>
<accession>A0ABW5RAV5</accession>
<evidence type="ECO:0000313" key="12">
    <source>
        <dbReference type="Proteomes" id="UP001597497"/>
    </source>
</evidence>
<evidence type="ECO:0000256" key="9">
    <source>
        <dbReference type="SAM" id="Phobius"/>
    </source>
</evidence>
<feature type="transmembrane region" description="Helical" evidence="9">
    <location>
        <begin position="129"/>
        <end position="149"/>
    </location>
</feature>
<dbReference type="PROSITE" id="PS51202">
    <property type="entry name" value="RCK_C"/>
    <property type="match status" value="1"/>
</dbReference>
<dbReference type="Proteomes" id="UP001597497">
    <property type="component" value="Unassembled WGS sequence"/>
</dbReference>
<feature type="transmembrane region" description="Helical" evidence="9">
    <location>
        <begin position="161"/>
        <end position="184"/>
    </location>
</feature>
<evidence type="ECO:0000256" key="5">
    <source>
        <dbReference type="ARBA" id="ARBA00022692"/>
    </source>
</evidence>
<evidence type="ECO:0000256" key="1">
    <source>
        <dbReference type="ARBA" id="ARBA00004141"/>
    </source>
</evidence>
<dbReference type="Pfam" id="PF02254">
    <property type="entry name" value="TrkA_N"/>
    <property type="match status" value="1"/>
</dbReference>
<gene>
    <name evidence="11" type="ORF">ACFSUC_06320</name>
</gene>
<dbReference type="EMBL" id="JBHUMM010000010">
    <property type="protein sequence ID" value="MFD2671217.1"/>
    <property type="molecule type" value="Genomic_DNA"/>
</dbReference>
<keyword evidence="6 9" id="KW-1133">Transmembrane helix</keyword>
<feature type="transmembrane region" description="Helical" evidence="9">
    <location>
        <begin position="369"/>
        <end position="390"/>
    </location>
</feature>
<protein>
    <submittedName>
        <fullName evidence="11">Monovalent cation:proton antiporter family protein</fullName>
    </submittedName>
</protein>
<feature type="domain" description="RCK C-terminal" evidence="10">
    <location>
        <begin position="532"/>
        <end position="612"/>
    </location>
</feature>
<dbReference type="InterPro" id="IPR036721">
    <property type="entry name" value="RCK_C_sf"/>
</dbReference>
<keyword evidence="7" id="KW-0406">Ion transport</keyword>
<dbReference type="SUPFAM" id="SSF116726">
    <property type="entry name" value="TrkA C-terminal domain-like"/>
    <property type="match status" value="1"/>
</dbReference>
<comment type="subcellular location">
    <subcellularLocation>
        <location evidence="1">Membrane</location>
        <topology evidence="1">Multi-pass membrane protein</topology>
    </subcellularLocation>
</comment>
<dbReference type="InterPro" id="IPR003148">
    <property type="entry name" value="RCK_N"/>
</dbReference>
<sequence>MEEHGTSLESLMIVVSIAFIVPILLHRFRLKMIPVVVAEIVAGLILGTSGFNLVSSDQWLELLSLFGFIYLMFLSGLEIDFSSFQSKQSNKPQKGPHPLWVSLFIFLGILTISFGLSNLFVLMGIVKDPYLMTIIIATISLGVVVPVLKEKRLTETPLGQTILMVTVVSDLITMILLAVYISISSGKVEQMLYLLLFFAVVIATYFFIRTFRGGKAFEVLKAGTVQLGTRAVFALIIMFVVLSETLEVEIILGAFLAGVIVSLLAPNKEFVHQLDSFGYGFLIPIFFVMIGVNLDIWELFKSPKILIFIPLLLIVLLISKLVPALILKKWFSWNEVIGSGILLSSTLSLVIAAATVAAEVGIITETMKGALILVAVLSCLLAPIGFNYFFPERKHEKKVIAIVGANHITLPVSQDLLKEGYEVELYTSQPPAKETKDEKYSRFPVIEVASLEVEELRKAGTFEADITVFATMDDEVNICLATYAVEEAGIEQVVVRVEDPEKHSHITQDARMTVMSTLYASRTLLKAVIEYPSAVKLITQHDDSIQEVKMNNGSLHNMLLKDLPFLGDTLILRIYRGDSFIIPHGTTEIKFGDRLLVSGEANYIHEMRRMLE</sequence>
<dbReference type="InterPro" id="IPR036291">
    <property type="entry name" value="NAD(P)-bd_dom_sf"/>
</dbReference>
<feature type="transmembrane region" description="Helical" evidence="9">
    <location>
        <begin position="32"/>
        <end position="53"/>
    </location>
</feature>
<dbReference type="InterPro" id="IPR038770">
    <property type="entry name" value="Na+/solute_symporter_sf"/>
</dbReference>
<evidence type="ECO:0000256" key="6">
    <source>
        <dbReference type="ARBA" id="ARBA00022989"/>
    </source>
</evidence>
<evidence type="ECO:0000256" key="3">
    <source>
        <dbReference type="ARBA" id="ARBA00022448"/>
    </source>
</evidence>
<keyword evidence="12" id="KW-1185">Reference proteome</keyword>
<keyword evidence="3" id="KW-0813">Transport</keyword>
<proteinExistence type="inferred from homology"/>
<comment type="caution">
    <text evidence="11">The sequence shown here is derived from an EMBL/GenBank/DDBJ whole genome shotgun (WGS) entry which is preliminary data.</text>
</comment>
<dbReference type="PANTHER" id="PTHR43562:SF1">
    <property type="entry name" value="NA(+)_H(+) ANTIPORTER YJBQ-RELATED"/>
    <property type="match status" value="1"/>
</dbReference>
<dbReference type="InterPro" id="IPR006153">
    <property type="entry name" value="Cation/H_exchanger_TM"/>
</dbReference>
<comment type="similarity">
    <text evidence="2">Belongs to the monovalent cation:proton antiporter 2 (CPA2) transporter (TC 2.A.37) family.</text>
</comment>